<accession>A0ACC3CJB3</accession>
<comment type="caution">
    <text evidence="1">The sequence shown here is derived from an EMBL/GenBank/DDBJ whole genome shotgun (WGS) entry which is preliminary data.</text>
</comment>
<gene>
    <name evidence="1" type="ORF">I4F81_012504</name>
</gene>
<protein>
    <submittedName>
        <fullName evidence="1">Uncharacterized protein</fullName>
    </submittedName>
</protein>
<keyword evidence="2" id="KW-1185">Reference proteome</keyword>
<sequence length="995" mass="103718">MSPANRPFAAIVFDLDGTLVDSIQDIADGANMALAALGRPPRSVSDYHKLAGGGNRLLMGGALETTDEALLDKAVALKVAADAASDHAASIPFPGISALLAALAAGGGGGDEDCGDARHPPPPALAILSNKSEPFVVSLTARLFPSTPFRVVAGATDTRPLKPDAGALAAVCAELGVVPRDAVLSHGPLVLPPPLLLSHEPALPSHHPSLPPLLFIHLCPSLLLVMASWDAASELGAEGVPDWTRTVGALVNGPVRDGLGFGRSTVLGDVVGRVVADWTASRGVFRRMLFLRLSTDAPLRGGVPSESSLGAADSSLVDLLRVLTTGDGRPALALRLGCVSMTGSSEGAVSVIPKLTSWVPLDVVADNLPPLLLEASDAVDAGNGKIANALQGTRLVVLVLWPQVQTMELASRIGLSACLAVVRSRYETLRHFGSASQDVDEGTPAIRWTRAEQVMWLVMLFDAARRRPLVVDKRRRQLYGSQLVSLLLFTVEMGTPLQVREALQLVRRWVGVGRPKQNPLEMGGAECAEDGSFWTTKLVDVLLLALSRQGWDALSGEVLGLVSAAEFADVPSCVALVDGLQVCAAGLSTEDVRDGWIAAHTAVSHVLAGVVARCPSDWEHPPSVVLAVEAATRFAFGVPAVHFLLDSFVSLAKQQSISCITRILASAAGGGDAASDPSVDVAAPVAARTFCGGSPPEALLLLCRHAIRCGVSGQDGGVGGEATASLGASLLRIGHQPTMELFLVKVVSHCSDSTLLDLLGDPGFFAAGALTGAMRTVLSRTVHRRLQRTDLTKPVLTWSMHPPEKWGRRRTALAVALAEFFEDGEETRLEMTGFSSSVQAQTMLQRATAGQTYDAGAGWSASFEVSSRSAATQLTVLKTRCVHEGRLAAWRIRKKVADILTSLLASPPTPVAVDEAGGGPAETPVGTPAGAPVDQLASPVPTASDGDDSGDASATVSGRSVRTGESGGFASSSRWTPTPSEGTVFGTPSPKRQRT</sequence>
<name>A0ACC3CJB3_PYRYE</name>
<evidence type="ECO:0000313" key="2">
    <source>
        <dbReference type="Proteomes" id="UP000798662"/>
    </source>
</evidence>
<dbReference type="EMBL" id="CM020620">
    <property type="protein sequence ID" value="KAK1870041.1"/>
    <property type="molecule type" value="Genomic_DNA"/>
</dbReference>
<proteinExistence type="predicted"/>
<dbReference type="Proteomes" id="UP000798662">
    <property type="component" value="Chromosome 3"/>
</dbReference>
<reference evidence="1" key="1">
    <citation type="submission" date="2019-11" db="EMBL/GenBank/DDBJ databases">
        <title>Nori genome reveals adaptations in red seaweeds to the harsh intertidal environment.</title>
        <authorList>
            <person name="Wang D."/>
            <person name="Mao Y."/>
        </authorList>
    </citation>
    <scope>NUCLEOTIDE SEQUENCE</scope>
    <source>
        <tissue evidence="1">Gametophyte</tissue>
    </source>
</reference>
<evidence type="ECO:0000313" key="1">
    <source>
        <dbReference type="EMBL" id="KAK1870041.1"/>
    </source>
</evidence>
<organism evidence="1 2">
    <name type="scientific">Pyropia yezoensis</name>
    <name type="common">Susabi-nori</name>
    <name type="synonym">Porphyra yezoensis</name>
    <dbReference type="NCBI Taxonomy" id="2788"/>
    <lineage>
        <taxon>Eukaryota</taxon>
        <taxon>Rhodophyta</taxon>
        <taxon>Bangiophyceae</taxon>
        <taxon>Bangiales</taxon>
        <taxon>Bangiaceae</taxon>
        <taxon>Pyropia</taxon>
    </lineage>
</organism>